<proteinExistence type="predicted"/>
<evidence type="ECO:0000313" key="3">
    <source>
        <dbReference type="Proteomes" id="UP000268350"/>
    </source>
</evidence>
<evidence type="ECO:0000313" key="2">
    <source>
        <dbReference type="EMBL" id="SPP89696.1"/>
    </source>
</evidence>
<sequence>MQGYIPVYFIDNSAIALPPIHACIYSYSAIRCLFLFSKYYNICSLQLSRDRRFAHIPFTALYYPLSALHTFHAIAFYSYSTSMENENMAFLMEAGVLPRLVDILKQLMNIEPQPVDPLMYLLHQLDCPLIPQAQMKALERKVTRAHDELRYLRDLLIDLGADEELYDSETDEEEYVGCVKGQICDPNDLEEYGYREEEADNENDDDEDTPDGSKAEANSFESQQSQQPRQYMVRAAVAMPPVDQDERAGTCEQPCSRRSICHDSQ</sequence>
<dbReference type="AlphaFoldDB" id="A0A3B0KV25"/>
<dbReference type="STRING" id="7266.A0A3B0KV25"/>
<dbReference type="OMA" id="GSYEQPC"/>
<accession>A0A3B0KV25</accession>
<feature type="compositionally biased region" description="Polar residues" evidence="1">
    <location>
        <begin position="219"/>
        <end position="229"/>
    </location>
</feature>
<reference evidence="3" key="1">
    <citation type="submission" date="2018-01" db="EMBL/GenBank/DDBJ databases">
        <authorList>
            <person name="Alioto T."/>
            <person name="Alioto T."/>
        </authorList>
    </citation>
    <scope>NUCLEOTIDE SEQUENCE [LARGE SCALE GENOMIC DNA]</scope>
</reference>
<dbReference type="EMBL" id="OUUW01000026">
    <property type="protein sequence ID" value="SPP89696.1"/>
    <property type="molecule type" value="Genomic_DNA"/>
</dbReference>
<evidence type="ECO:0000256" key="1">
    <source>
        <dbReference type="SAM" id="MobiDB-lite"/>
    </source>
</evidence>
<keyword evidence="3" id="KW-1185">Reference proteome</keyword>
<protein>
    <submittedName>
        <fullName evidence="2">Uncharacterized protein</fullName>
    </submittedName>
</protein>
<feature type="compositionally biased region" description="Acidic residues" evidence="1">
    <location>
        <begin position="196"/>
        <end position="210"/>
    </location>
</feature>
<dbReference type="Proteomes" id="UP000268350">
    <property type="component" value="Unassembled WGS sequence"/>
</dbReference>
<feature type="region of interest" description="Disordered" evidence="1">
    <location>
        <begin position="196"/>
        <end position="265"/>
    </location>
</feature>
<gene>
    <name evidence="2" type="ORF">DGUA_6G020466</name>
</gene>
<organism evidence="2 3">
    <name type="scientific">Drosophila guanche</name>
    <name type="common">Fruit fly</name>
    <dbReference type="NCBI Taxonomy" id="7266"/>
    <lineage>
        <taxon>Eukaryota</taxon>
        <taxon>Metazoa</taxon>
        <taxon>Ecdysozoa</taxon>
        <taxon>Arthropoda</taxon>
        <taxon>Hexapoda</taxon>
        <taxon>Insecta</taxon>
        <taxon>Pterygota</taxon>
        <taxon>Neoptera</taxon>
        <taxon>Endopterygota</taxon>
        <taxon>Diptera</taxon>
        <taxon>Brachycera</taxon>
        <taxon>Muscomorpha</taxon>
        <taxon>Ephydroidea</taxon>
        <taxon>Drosophilidae</taxon>
        <taxon>Drosophila</taxon>
        <taxon>Sophophora</taxon>
    </lineage>
</organism>
<name>A0A3B0KV25_DROGU</name>
<dbReference type="OrthoDB" id="7869870at2759"/>